<name>A0AAW9R428_9GAMM</name>
<dbReference type="AlphaFoldDB" id="A0AAW9R428"/>
<gene>
    <name evidence="2" type="ORF">WB794_06880</name>
</gene>
<keyword evidence="1" id="KW-0812">Transmembrane</keyword>
<evidence type="ECO:0000313" key="2">
    <source>
        <dbReference type="EMBL" id="MEJ1249396.1"/>
    </source>
</evidence>
<evidence type="ECO:0000256" key="1">
    <source>
        <dbReference type="SAM" id="Phobius"/>
    </source>
</evidence>
<sequence>MLRLAAVALGLATVWLMLQKNPLAGLGFVVMGFWIVFDLALPFRPRGKDGIPGRPGMFAWFLVMGLLMAGSGTMLLLGYGGP</sequence>
<dbReference type="EMBL" id="JBBDHC010000007">
    <property type="protein sequence ID" value="MEJ1249396.1"/>
    <property type="molecule type" value="Genomic_DNA"/>
</dbReference>
<dbReference type="Proteomes" id="UP001364472">
    <property type="component" value="Unassembled WGS sequence"/>
</dbReference>
<comment type="caution">
    <text evidence="2">The sequence shown here is derived from an EMBL/GenBank/DDBJ whole genome shotgun (WGS) entry which is preliminary data.</text>
</comment>
<organism evidence="2 3">
    <name type="scientific">Denitratimonas tolerans</name>
    <dbReference type="NCBI Taxonomy" id="1338420"/>
    <lineage>
        <taxon>Bacteria</taxon>
        <taxon>Pseudomonadati</taxon>
        <taxon>Pseudomonadota</taxon>
        <taxon>Gammaproteobacteria</taxon>
        <taxon>Lysobacterales</taxon>
        <taxon>Lysobacteraceae</taxon>
        <taxon>Denitratimonas</taxon>
    </lineage>
</organism>
<feature type="transmembrane region" description="Helical" evidence="1">
    <location>
        <begin position="26"/>
        <end position="45"/>
    </location>
</feature>
<protein>
    <submittedName>
        <fullName evidence="2">Uncharacterized protein</fullName>
    </submittedName>
</protein>
<keyword evidence="1" id="KW-0472">Membrane</keyword>
<keyword evidence="3" id="KW-1185">Reference proteome</keyword>
<keyword evidence="1" id="KW-1133">Transmembrane helix</keyword>
<evidence type="ECO:0000313" key="3">
    <source>
        <dbReference type="Proteomes" id="UP001364472"/>
    </source>
</evidence>
<proteinExistence type="predicted"/>
<dbReference type="RefSeq" id="WP_337335109.1">
    <property type="nucleotide sequence ID" value="NZ_JBBDHC010000007.1"/>
</dbReference>
<reference evidence="2 3" key="1">
    <citation type="journal article" date="2016" name="Antonie Van Leeuwenhoek">
        <title>Denitratimonas tolerans gen. nov., sp. nov., a denitrifying bacterium isolated from a bioreactor for tannery wastewater treatment.</title>
        <authorList>
            <person name="Han S.I."/>
            <person name="Kim J.O."/>
            <person name="Lee Y.R."/>
            <person name="Ekpeghere K.I."/>
            <person name="Koh S.C."/>
            <person name="Whang K.S."/>
        </authorList>
    </citation>
    <scope>NUCLEOTIDE SEQUENCE [LARGE SCALE GENOMIC DNA]</scope>
    <source>
        <strain evidence="2 3">KACC 17565</strain>
    </source>
</reference>
<accession>A0AAW9R428</accession>
<feature type="transmembrane region" description="Helical" evidence="1">
    <location>
        <begin position="57"/>
        <end position="79"/>
    </location>
</feature>